<dbReference type="SUPFAM" id="SSF52172">
    <property type="entry name" value="CheY-like"/>
    <property type="match status" value="1"/>
</dbReference>
<evidence type="ECO:0000256" key="1">
    <source>
        <dbReference type="ARBA" id="ARBA00022553"/>
    </source>
</evidence>
<dbReference type="InterPro" id="IPR011006">
    <property type="entry name" value="CheY-like_superfamily"/>
</dbReference>
<evidence type="ECO:0000256" key="2">
    <source>
        <dbReference type="ARBA" id="ARBA00023015"/>
    </source>
</evidence>
<dbReference type="GO" id="GO:0032993">
    <property type="term" value="C:protein-DNA complex"/>
    <property type="evidence" value="ECO:0007669"/>
    <property type="project" value="TreeGrafter"/>
</dbReference>
<dbReference type="OrthoDB" id="9809318at2"/>
<dbReference type="GO" id="GO:0006355">
    <property type="term" value="P:regulation of DNA-templated transcription"/>
    <property type="evidence" value="ECO:0007669"/>
    <property type="project" value="TreeGrafter"/>
</dbReference>
<dbReference type="GO" id="GO:0005829">
    <property type="term" value="C:cytosol"/>
    <property type="evidence" value="ECO:0007669"/>
    <property type="project" value="TreeGrafter"/>
</dbReference>
<evidence type="ECO:0000313" key="7">
    <source>
        <dbReference type="EMBL" id="RIX50065.1"/>
    </source>
</evidence>
<keyword evidence="2" id="KW-0805">Transcription regulation</keyword>
<keyword evidence="8" id="KW-1185">Reference proteome</keyword>
<proteinExistence type="predicted"/>
<dbReference type="PANTHER" id="PTHR48111:SF3">
    <property type="entry name" value="TRANSCRIPTIONAL REGULATORY PROTEIN BTSR"/>
    <property type="match status" value="1"/>
</dbReference>
<dbReference type="InterPro" id="IPR039420">
    <property type="entry name" value="WalR-like"/>
</dbReference>
<dbReference type="SMART" id="SM00448">
    <property type="entry name" value="REC"/>
    <property type="match status" value="1"/>
</dbReference>
<name>A0A3A1UP93_9BACL</name>
<evidence type="ECO:0000313" key="8">
    <source>
        <dbReference type="Proteomes" id="UP000266482"/>
    </source>
</evidence>
<dbReference type="Proteomes" id="UP000266482">
    <property type="component" value="Unassembled WGS sequence"/>
</dbReference>
<dbReference type="PANTHER" id="PTHR48111">
    <property type="entry name" value="REGULATOR OF RPOS"/>
    <property type="match status" value="1"/>
</dbReference>
<protein>
    <submittedName>
        <fullName evidence="7">Response regulator</fullName>
    </submittedName>
</protein>
<accession>A0A3A1UP93</accession>
<gene>
    <name evidence="7" type="ORF">D3P08_21160</name>
</gene>
<keyword evidence="1 5" id="KW-0597">Phosphoprotein</keyword>
<sequence length="123" mass="14282">MRLIRAFLIDRDERFVRQFAEQLEQTGEIVVVGHSTRGEQALQQIQRLKPDALFLDIHLPGMSGMELVQRVRENGDLFVVYVTGDKHLAIEAFSQKATDYLLKPVDEDRLHRAADRLRRLNNQ</sequence>
<evidence type="ECO:0000256" key="4">
    <source>
        <dbReference type="ARBA" id="ARBA00023163"/>
    </source>
</evidence>
<evidence type="ECO:0000259" key="6">
    <source>
        <dbReference type="PROSITE" id="PS50110"/>
    </source>
</evidence>
<dbReference type="GO" id="GO:0000976">
    <property type="term" value="F:transcription cis-regulatory region binding"/>
    <property type="evidence" value="ECO:0007669"/>
    <property type="project" value="TreeGrafter"/>
</dbReference>
<dbReference type="AlphaFoldDB" id="A0A3A1UP93"/>
<dbReference type="EMBL" id="QXQA01000016">
    <property type="protein sequence ID" value="RIX50065.1"/>
    <property type="molecule type" value="Genomic_DNA"/>
</dbReference>
<dbReference type="Pfam" id="PF00072">
    <property type="entry name" value="Response_reg"/>
    <property type="match status" value="1"/>
</dbReference>
<evidence type="ECO:0000256" key="5">
    <source>
        <dbReference type="PROSITE-ProRule" id="PRU00169"/>
    </source>
</evidence>
<dbReference type="GO" id="GO:0000156">
    <property type="term" value="F:phosphorelay response regulator activity"/>
    <property type="evidence" value="ECO:0007669"/>
    <property type="project" value="TreeGrafter"/>
</dbReference>
<dbReference type="PROSITE" id="PS50110">
    <property type="entry name" value="RESPONSE_REGULATORY"/>
    <property type="match status" value="1"/>
</dbReference>
<feature type="modified residue" description="4-aspartylphosphate" evidence="5">
    <location>
        <position position="56"/>
    </location>
</feature>
<keyword evidence="4" id="KW-0804">Transcription</keyword>
<dbReference type="InterPro" id="IPR001789">
    <property type="entry name" value="Sig_transdc_resp-reg_receiver"/>
</dbReference>
<reference evidence="7 8" key="1">
    <citation type="submission" date="2018-09" db="EMBL/GenBank/DDBJ databases">
        <title>Paenibacillus aracenensis nov. sp. isolated from a cave in southern Spain.</title>
        <authorList>
            <person name="Jurado V."/>
            <person name="Gutierrez-Patricio S."/>
            <person name="Gonzalez-Pimentel J.L."/>
            <person name="Miller A.Z."/>
            <person name="Laiz L."/>
            <person name="Saiz-Jimenez C."/>
        </authorList>
    </citation>
    <scope>NUCLEOTIDE SEQUENCE [LARGE SCALE GENOMIC DNA]</scope>
    <source>
        <strain evidence="7 8">DSM 22867</strain>
    </source>
</reference>
<dbReference type="Gene3D" id="3.40.50.2300">
    <property type="match status" value="1"/>
</dbReference>
<evidence type="ECO:0000256" key="3">
    <source>
        <dbReference type="ARBA" id="ARBA00023125"/>
    </source>
</evidence>
<comment type="caution">
    <text evidence="7">The sequence shown here is derived from an EMBL/GenBank/DDBJ whole genome shotgun (WGS) entry which is preliminary data.</text>
</comment>
<keyword evidence="3" id="KW-0238">DNA-binding</keyword>
<organism evidence="7 8">
    <name type="scientific">Paenibacillus nanensis</name>
    <dbReference type="NCBI Taxonomy" id="393251"/>
    <lineage>
        <taxon>Bacteria</taxon>
        <taxon>Bacillati</taxon>
        <taxon>Bacillota</taxon>
        <taxon>Bacilli</taxon>
        <taxon>Bacillales</taxon>
        <taxon>Paenibacillaceae</taxon>
        <taxon>Paenibacillus</taxon>
    </lineage>
</organism>
<feature type="domain" description="Response regulatory" evidence="6">
    <location>
        <begin position="5"/>
        <end position="118"/>
    </location>
</feature>